<evidence type="ECO:0000259" key="2">
    <source>
        <dbReference type="PROSITE" id="PS51192"/>
    </source>
</evidence>
<dbReference type="EMBL" id="CP048020">
    <property type="protein sequence ID" value="QHX44344.1"/>
    <property type="molecule type" value="Genomic_DNA"/>
</dbReference>
<dbReference type="Gene3D" id="3.30.870.10">
    <property type="entry name" value="Endonuclease Chain A"/>
    <property type="match status" value="1"/>
</dbReference>
<keyword evidence="4" id="KW-0347">Helicase</keyword>
<dbReference type="Proteomes" id="UP000464374">
    <property type="component" value="Chromosome"/>
</dbReference>
<evidence type="ECO:0000313" key="5">
    <source>
        <dbReference type="Proteomes" id="UP000464374"/>
    </source>
</evidence>
<reference evidence="4 5" key="1">
    <citation type="submission" date="2020-01" db="EMBL/GenBank/DDBJ databases">
        <title>Complete genome sequence of a human oral phylogroup 1 Treponema sp. strain ATCC 700766, originally isolated from periodontitis dental plaque.</title>
        <authorList>
            <person name="Chan Y."/>
            <person name="Huo Y.-B."/>
            <person name="Yu X.-L."/>
            <person name="Zeng H."/>
            <person name="Leung W.-K."/>
            <person name="Watt R.M."/>
        </authorList>
    </citation>
    <scope>NUCLEOTIDE SEQUENCE [LARGE SCALE GENOMIC DNA]</scope>
    <source>
        <strain evidence="4 5">OMZ 804</strain>
    </source>
</reference>
<feature type="domain" description="Helicase ATP-binding" evidence="2">
    <location>
        <begin position="302"/>
        <end position="467"/>
    </location>
</feature>
<dbReference type="SMART" id="SM00490">
    <property type="entry name" value="HELICc"/>
    <property type="match status" value="1"/>
</dbReference>
<dbReference type="AlphaFoldDB" id="A0A6P1Y481"/>
<organism evidence="4 5">
    <name type="scientific">Treponema vincentii</name>
    <dbReference type="NCBI Taxonomy" id="69710"/>
    <lineage>
        <taxon>Bacteria</taxon>
        <taxon>Pseudomonadati</taxon>
        <taxon>Spirochaetota</taxon>
        <taxon>Spirochaetia</taxon>
        <taxon>Spirochaetales</taxon>
        <taxon>Treponemataceae</taxon>
        <taxon>Treponema</taxon>
    </lineage>
</organism>
<dbReference type="Pfam" id="PF00271">
    <property type="entry name" value="Helicase_C"/>
    <property type="match status" value="1"/>
</dbReference>
<dbReference type="GO" id="GO:0004386">
    <property type="term" value="F:helicase activity"/>
    <property type="evidence" value="ECO:0007669"/>
    <property type="project" value="UniProtKB-KW"/>
</dbReference>
<evidence type="ECO:0000313" key="4">
    <source>
        <dbReference type="EMBL" id="QHX44344.1"/>
    </source>
</evidence>
<dbReference type="PANTHER" id="PTHR45766">
    <property type="entry name" value="DNA ANNEALING HELICASE AND ENDONUCLEASE ZRANB3 FAMILY MEMBER"/>
    <property type="match status" value="1"/>
</dbReference>
<dbReference type="SUPFAM" id="SSF56024">
    <property type="entry name" value="Phospholipase D/nuclease"/>
    <property type="match status" value="1"/>
</dbReference>
<dbReference type="Pfam" id="PF00176">
    <property type="entry name" value="SNF2-rel_dom"/>
    <property type="match status" value="1"/>
</dbReference>
<dbReference type="InterPro" id="IPR001650">
    <property type="entry name" value="Helicase_C-like"/>
</dbReference>
<keyword evidence="4" id="KW-0067">ATP-binding</keyword>
<keyword evidence="1" id="KW-0378">Hydrolase</keyword>
<evidence type="ECO:0000259" key="3">
    <source>
        <dbReference type="PROSITE" id="PS51194"/>
    </source>
</evidence>
<dbReference type="GO" id="GO:0016787">
    <property type="term" value="F:hydrolase activity"/>
    <property type="evidence" value="ECO:0007669"/>
    <property type="project" value="UniProtKB-KW"/>
</dbReference>
<name>A0A6P1Y481_9SPIR</name>
<dbReference type="InterPro" id="IPR049730">
    <property type="entry name" value="SNF2/RAD54-like_C"/>
</dbReference>
<dbReference type="CDD" id="cd18793">
    <property type="entry name" value="SF2_C_SNF"/>
    <property type="match status" value="1"/>
</dbReference>
<dbReference type="Gene3D" id="3.40.50.300">
    <property type="entry name" value="P-loop containing nucleotide triphosphate hydrolases"/>
    <property type="match status" value="2"/>
</dbReference>
<keyword evidence="4" id="KW-0547">Nucleotide-binding</keyword>
<accession>A0A6P1Y481</accession>
<protein>
    <submittedName>
        <fullName evidence="4">DEAD/DEAH box helicase family protein</fullName>
    </submittedName>
</protein>
<dbReference type="SMART" id="SM00487">
    <property type="entry name" value="DEXDc"/>
    <property type="match status" value="1"/>
</dbReference>
<dbReference type="GO" id="GO:0005524">
    <property type="term" value="F:ATP binding"/>
    <property type="evidence" value="ECO:0007669"/>
    <property type="project" value="InterPro"/>
</dbReference>
<dbReference type="Pfam" id="PF13091">
    <property type="entry name" value="PLDc_2"/>
    <property type="match status" value="1"/>
</dbReference>
<dbReference type="InterPro" id="IPR014001">
    <property type="entry name" value="Helicase_ATP-bd"/>
</dbReference>
<dbReference type="SUPFAM" id="SSF52540">
    <property type="entry name" value="P-loop containing nucleoside triphosphate hydrolases"/>
    <property type="match status" value="1"/>
</dbReference>
<proteinExistence type="predicted"/>
<dbReference type="InterPro" id="IPR027417">
    <property type="entry name" value="P-loop_NTPase"/>
</dbReference>
<evidence type="ECO:0000256" key="1">
    <source>
        <dbReference type="ARBA" id="ARBA00022801"/>
    </source>
</evidence>
<dbReference type="PROSITE" id="PS51192">
    <property type="entry name" value="HELICASE_ATP_BIND_1"/>
    <property type="match status" value="1"/>
</dbReference>
<dbReference type="InterPro" id="IPR025202">
    <property type="entry name" value="PLD-like_dom"/>
</dbReference>
<dbReference type="PROSITE" id="PS51194">
    <property type="entry name" value="HELICASE_CTER"/>
    <property type="match status" value="1"/>
</dbReference>
<feature type="domain" description="Helicase C-terminal" evidence="3">
    <location>
        <begin position="782"/>
        <end position="959"/>
    </location>
</feature>
<dbReference type="RefSeq" id="WP_162664618.1">
    <property type="nucleotide sequence ID" value="NZ_CP048020.1"/>
</dbReference>
<dbReference type="KEGG" id="trz:GWP43_13740"/>
<sequence>MPIHSTLIDNSEHLQLVDTLKELIKVPDITHIDIATGYWDIPGTQLIAAELRAFLERSADTRVRILIGKDPYLFAQYSADVKYKDADYPQDFIKTDLADLKVKSEYTPAVQLLLDFCKEQHEDLNDPKIEIRIFRGVTEDDKQQFFHSKCYILYGTGIAYGIIGSSNFTQKGLQENSELNYLETHTQIISAKPDGINLSKGHTTWFNEKWALASDWTRAFLEEVLKKSEIGIETEKMGDTTKLQHEPPYTVLSPYQTYIKFLIDQFDEVINGDGKISPDAYIPHDEDFKQLTYQNHAVNQGFSIMKRHHGFILADVVGLGKTFTALMIVKRYLLETNFTHPVLIITPPAIYQSWTDSINYFDKNEVVGKTIKPLINLTTIGRLDDSGESDDYVDGNDFDLVFKKQQYGMIVVDESHRFRNNNTLMYQKLDDLIGSVQPQPYVMLLSATPQNNAPYDLRNQIYLFQREHKNATLCNLGGFGNDLERYFKEKQDRYKQYIQRYKLVNGIKIQKTPDELNQDKQNLIADNGDIRKHIVEPLIIRRTRTDIEKYYQDDMNTQNLTFPKINKPIAIPYEMKGELGNLFNSTINIIAPQVSCIDTDESGNQILSLGTEAGKDGLGYYRYRAIEFLKNEKHRVLYEVKNLTVSNTAERLAQLMEMLLVKRLESSQAAFKESLHNLSRYTENMIKMWEVNRIFICPDLDVNKELGNNAIKSNDEFEQCLDMLADKAKKANKKYSGHDDTGSNREYKRDDFDESYITLLRNDLFLIKKLCAQWDIQTSDPKMSTFIYETANQFLKKSRNKNRKLIIFTECIATQSALVQKLDEMPIPQCNVLSITAANREVMKDIIAANFDANYKGEKRDDYQILITTDVLSEGVNLHRANSILNYDSPWNATRLMQRLGRINRIGTDAKTIWNYNFYPSTLGDAQINIKNRTYIKLQAFHELFGEDAQIYSTKEEVRHFDPVIYETADDEESPIMPFIAELQVFQKEQPEEYTRLKVINDLAISSIKAGEHGSFSAVHGHTDRKTTTQSFLYLASKNEAVKQVSQLEFFEALKPLIQFDTAQTNINRDTLKDLHEAIMECYEKDKQSAALTIRGRKNKQNKEITQARRKIQELYTQSSSGGLRAMLDDISDSLIHHNSALAKKVLKTNFQSPSLFDTGDATSIVAITELYQLARQNNTRTDTNAALSIALITE</sequence>
<gene>
    <name evidence="4" type="ORF">GWP43_13740</name>
</gene>
<dbReference type="InterPro" id="IPR000330">
    <property type="entry name" value="SNF2_N"/>
</dbReference>
<dbReference type="PANTHER" id="PTHR45766:SF6">
    <property type="entry name" value="SWI_SNF-RELATED MATRIX-ASSOCIATED ACTIN-DEPENDENT REGULATOR OF CHROMATIN SUBFAMILY A-LIKE PROTEIN 1"/>
    <property type="match status" value="1"/>
</dbReference>